<comment type="caution">
    <text evidence="2">The sequence shown here is derived from an EMBL/GenBank/DDBJ whole genome shotgun (WGS) entry which is preliminary data.</text>
</comment>
<feature type="chain" id="PRO_5022793129" evidence="1">
    <location>
        <begin position="23"/>
        <end position="60"/>
    </location>
</feature>
<organism evidence="2 3">
    <name type="scientific">Metarhizium rileyi (strain RCEF 4871)</name>
    <name type="common">Nomuraea rileyi</name>
    <dbReference type="NCBI Taxonomy" id="1649241"/>
    <lineage>
        <taxon>Eukaryota</taxon>
        <taxon>Fungi</taxon>
        <taxon>Dikarya</taxon>
        <taxon>Ascomycota</taxon>
        <taxon>Pezizomycotina</taxon>
        <taxon>Sordariomycetes</taxon>
        <taxon>Hypocreomycetidae</taxon>
        <taxon>Hypocreales</taxon>
        <taxon>Clavicipitaceae</taxon>
        <taxon>Metarhizium</taxon>
    </lineage>
</organism>
<dbReference type="Proteomes" id="UP000317257">
    <property type="component" value="Unassembled WGS sequence"/>
</dbReference>
<evidence type="ECO:0000313" key="3">
    <source>
        <dbReference type="Proteomes" id="UP000317257"/>
    </source>
</evidence>
<keyword evidence="1" id="KW-0732">Signal</keyword>
<feature type="signal peptide" evidence="1">
    <location>
        <begin position="1"/>
        <end position="22"/>
    </location>
</feature>
<reference evidence="3" key="1">
    <citation type="submission" date="2018-12" db="EMBL/GenBank/DDBJ databases">
        <title>The complete genome of Metarhizium rileyi, a key fungal pathogen of Lepidoptera.</title>
        <authorList>
            <person name="Binneck E."/>
            <person name="Lastra C.C.L."/>
            <person name="Sosa-Gomez D.R."/>
        </authorList>
    </citation>
    <scope>NUCLEOTIDE SEQUENCE [LARGE SCALE GENOMIC DNA]</scope>
    <source>
        <strain evidence="3">Cep018-CH2</strain>
    </source>
</reference>
<evidence type="ECO:0000256" key="1">
    <source>
        <dbReference type="SAM" id="SignalP"/>
    </source>
</evidence>
<evidence type="ECO:0000313" key="2">
    <source>
        <dbReference type="EMBL" id="TWU70692.1"/>
    </source>
</evidence>
<dbReference type="EMBL" id="SBHS01000066">
    <property type="protein sequence ID" value="TWU70692.1"/>
    <property type="molecule type" value="Genomic_DNA"/>
</dbReference>
<gene>
    <name evidence="2" type="ORF">ED733_001511</name>
</gene>
<dbReference type="AlphaFoldDB" id="A0A5C6FYV6"/>
<protein>
    <submittedName>
        <fullName evidence="2">Uncharacterized protein</fullName>
    </submittedName>
</protein>
<accession>A0A5C6FYV6</accession>
<sequence>MKTISTLLTVLLSLAFAGTTTAADSCATACDCIEQYCCNSGPSSQCSHFEIPGQDCESCS</sequence>
<name>A0A5C6FYV6_METRR</name>
<proteinExistence type="predicted"/>